<comment type="subcellular location">
    <subcellularLocation>
        <location evidence="1">Chromosome</location>
    </subcellularLocation>
</comment>
<feature type="domain" description="Pre-SET" evidence="6">
    <location>
        <begin position="174"/>
        <end position="244"/>
    </location>
</feature>
<dbReference type="GO" id="GO:0016279">
    <property type="term" value="F:protein-lysine N-methyltransferase activity"/>
    <property type="evidence" value="ECO:0007669"/>
    <property type="project" value="InterPro"/>
</dbReference>
<organism evidence="7 8">
    <name type="scientific">Ramazzottius varieornatus</name>
    <name type="common">Water bear</name>
    <name type="synonym">Tardigrade</name>
    <dbReference type="NCBI Taxonomy" id="947166"/>
    <lineage>
        <taxon>Eukaryota</taxon>
        <taxon>Metazoa</taxon>
        <taxon>Ecdysozoa</taxon>
        <taxon>Tardigrada</taxon>
        <taxon>Eutardigrada</taxon>
        <taxon>Parachela</taxon>
        <taxon>Hypsibioidea</taxon>
        <taxon>Ramazzottiidae</taxon>
        <taxon>Ramazzottius</taxon>
    </lineage>
</organism>
<dbReference type="SUPFAM" id="SSF82199">
    <property type="entry name" value="SET domain"/>
    <property type="match status" value="1"/>
</dbReference>
<dbReference type="PROSITE" id="PS50867">
    <property type="entry name" value="PRE_SET"/>
    <property type="match status" value="1"/>
</dbReference>
<dbReference type="PROSITE" id="PS50280">
    <property type="entry name" value="SET"/>
    <property type="match status" value="1"/>
</dbReference>
<dbReference type="Pfam" id="PF05033">
    <property type="entry name" value="Pre-SET"/>
    <property type="match status" value="1"/>
</dbReference>
<dbReference type="InterPro" id="IPR046341">
    <property type="entry name" value="SET_dom_sf"/>
</dbReference>
<name>A0A1D1VAX3_RAMVA</name>
<evidence type="ECO:0000259" key="6">
    <source>
        <dbReference type="PROSITE" id="PS50867"/>
    </source>
</evidence>
<dbReference type="PANTHER" id="PTHR46307:SF4">
    <property type="entry name" value="G9A, ISOFORM B"/>
    <property type="match status" value="1"/>
</dbReference>
<reference evidence="7 8" key="1">
    <citation type="journal article" date="2016" name="Nat. Commun.">
        <title>Extremotolerant tardigrade genome and improved radiotolerance of human cultured cells by tardigrade-unique protein.</title>
        <authorList>
            <person name="Hashimoto T."/>
            <person name="Horikawa D.D."/>
            <person name="Saito Y."/>
            <person name="Kuwahara H."/>
            <person name="Kozuka-Hata H."/>
            <person name="Shin-I T."/>
            <person name="Minakuchi Y."/>
            <person name="Ohishi K."/>
            <person name="Motoyama A."/>
            <person name="Aizu T."/>
            <person name="Enomoto A."/>
            <person name="Kondo K."/>
            <person name="Tanaka S."/>
            <person name="Hara Y."/>
            <person name="Koshikawa S."/>
            <person name="Sagara H."/>
            <person name="Miura T."/>
            <person name="Yokobori S."/>
            <person name="Miyagawa K."/>
            <person name="Suzuki Y."/>
            <person name="Kubo T."/>
            <person name="Oyama M."/>
            <person name="Kohara Y."/>
            <person name="Fujiyama A."/>
            <person name="Arakawa K."/>
            <person name="Katayama T."/>
            <person name="Toyoda A."/>
            <person name="Kunieda T."/>
        </authorList>
    </citation>
    <scope>NUCLEOTIDE SEQUENCE [LARGE SCALE GENOMIC DNA]</scope>
    <source>
        <strain evidence="7 8">YOKOZUNA-1</strain>
    </source>
</reference>
<gene>
    <name evidence="7" type="primary">RvY_09886-1</name>
    <name evidence="7" type="synonym">RvY_09886.1</name>
    <name evidence="7" type="ORF">RvY_09886</name>
</gene>
<dbReference type="InterPro" id="IPR007728">
    <property type="entry name" value="Pre-SET_dom"/>
</dbReference>
<evidence type="ECO:0000259" key="5">
    <source>
        <dbReference type="PROSITE" id="PS50280"/>
    </source>
</evidence>
<dbReference type="InterPro" id="IPR001214">
    <property type="entry name" value="SET_dom"/>
</dbReference>
<evidence type="ECO:0000313" key="7">
    <source>
        <dbReference type="EMBL" id="GAU98789.1"/>
    </source>
</evidence>
<dbReference type="OrthoDB" id="5792673at2759"/>
<dbReference type="Proteomes" id="UP000186922">
    <property type="component" value="Unassembled WGS sequence"/>
</dbReference>
<comment type="caution">
    <text evidence="7">The sequence shown here is derived from an EMBL/GenBank/DDBJ whole genome shotgun (WGS) entry which is preliminary data.</text>
</comment>
<dbReference type="SMART" id="SM00317">
    <property type="entry name" value="SET"/>
    <property type="match status" value="1"/>
</dbReference>
<dbReference type="PANTHER" id="PTHR46307">
    <property type="entry name" value="G9A, ISOFORM B"/>
    <property type="match status" value="1"/>
</dbReference>
<dbReference type="GO" id="GO:0042054">
    <property type="term" value="F:histone methyltransferase activity"/>
    <property type="evidence" value="ECO:0007669"/>
    <property type="project" value="InterPro"/>
</dbReference>
<dbReference type="GO" id="GO:0008270">
    <property type="term" value="F:zinc ion binding"/>
    <property type="evidence" value="ECO:0007669"/>
    <property type="project" value="InterPro"/>
</dbReference>
<evidence type="ECO:0000256" key="2">
    <source>
        <dbReference type="ARBA" id="ARBA00022454"/>
    </source>
</evidence>
<dbReference type="GO" id="GO:0032259">
    <property type="term" value="P:methylation"/>
    <property type="evidence" value="ECO:0007669"/>
    <property type="project" value="UniProtKB-KW"/>
</dbReference>
<dbReference type="Pfam" id="PF00856">
    <property type="entry name" value="SET"/>
    <property type="match status" value="1"/>
</dbReference>
<dbReference type="Gene3D" id="2.170.270.10">
    <property type="entry name" value="SET domain"/>
    <property type="match status" value="1"/>
</dbReference>
<dbReference type="GO" id="GO:0002039">
    <property type="term" value="F:p53 binding"/>
    <property type="evidence" value="ECO:0007669"/>
    <property type="project" value="InterPro"/>
</dbReference>
<evidence type="ECO:0000256" key="3">
    <source>
        <dbReference type="ARBA" id="ARBA00022603"/>
    </source>
</evidence>
<dbReference type="GO" id="GO:0005694">
    <property type="term" value="C:chromosome"/>
    <property type="evidence" value="ECO:0007669"/>
    <property type="project" value="UniProtKB-SubCell"/>
</dbReference>
<keyword evidence="3" id="KW-0489">Methyltransferase</keyword>
<evidence type="ECO:0000256" key="4">
    <source>
        <dbReference type="ARBA" id="ARBA00022691"/>
    </source>
</evidence>
<dbReference type="AlphaFoldDB" id="A0A1D1VAX3"/>
<keyword evidence="3" id="KW-0808">Transferase</keyword>
<evidence type="ECO:0008006" key="9">
    <source>
        <dbReference type="Google" id="ProtNLM"/>
    </source>
</evidence>
<keyword evidence="4" id="KW-0949">S-adenosyl-L-methionine</keyword>
<dbReference type="EMBL" id="BDGG01000005">
    <property type="protein sequence ID" value="GAU98789.1"/>
    <property type="molecule type" value="Genomic_DNA"/>
</dbReference>
<dbReference type="STRING" id="947166.A0A1D1VAX3"/>
<keyword evidence="8" id="KW-1185">Reference proteome</keyword>
<accession>A0A1D1VAX3</accession>
<evidence type="ECO:0000313" key="8">
    <source>
        <dbReference type="Proteomes" id="UP000186922"/>
    </source>
</evidence>
<dbReference type="GO" id="GO:0005634">
    <property type="term" value="C:nucleus"/>
    <property type="evidence" value="ECO:0007669"/>
    <property type="project" value="InterPro"/>
</dbReference>
<feature type="domain" description="SET" evidence="5">
    <location>
        <begin position="247"/>
        <end position="367"/>
    </location>
</feature>
<evidence type="ECO:0000256" key="1">
    <source>
        <dbReference type="ARBA" id="ARBA00004286"/>
    </source>
</evidence>
<keyword evidence="2" id="KW-0158">Chromosome</keyword>
<sequence>MEVDASDGVMGNTMTTTRCDTNSCEELENDGDSSRFSGVTDGSTISTADYVSIPSLEKRLTSEQMYDGLLGLDKPMSSVTSDLLFTTAQDGKPVLEQEQSESELSDEIIPFVKPAPRKSTYHRALNVHVIDPDLSKGQELYPIRVWNAQDKESIAAFEYIKNTEHFTNYQKTAVICDCEDGCEGSSCKCLGEPYEENHSEPAYNEDGRLKDVPDSWVEKHRVLYECSEFCKCGPQCLTRSAQLGLRTQLEVFKTSRKGWGVRSLRNVQKGSFIVEYAGVMTESKDYAVFAESDWYSFDITSEDGPTNFFIDASKKGNVARFINHGCDPNLLAVHVFYDDNNPVMGMHICLYATRDIKEKEELTFDYGSEYWLAKMNKGIGCECGHKKCMYRLAKSKKEKRKKRRYQ</sequence>
<protein>
    <recommendedName>
        <fullName evidence="9">SET domain-containing protein</fullName>
    </recommendedName>
</protein>
<proteinExistence type="predicted"/>
<dbReference type="InterPro" id="IPR043550">
    <property type="entry name" value="EHMT1/EHMT2"/>
</dbReference>
<dbReference type="SMART" id="SM00468">
    <property type="entry name" value="PreSET"/>
    <property type="match status" value="1"/>
</dbReference>